<reference evidence="1 2" key="1">
    <citation type="journal article" date="2020" name="Nat. Food">
        <title>A phased Vanilla planifolia genome enables genetic improvement of flavour and production.</title>
        <authorList>
            <person name="Hasing T."/>
            <person name="Tang H."/>
            <person name="Brym M."/>
            <person name="Khazi F."/>
            <person name="Huang T."/>
            <person name="Chambers A.H."/>
        </authorList>
    </citation>
    <scope>NUCLEOTIDE SEQUENCE [LARGE SCALE GENOMIC DNA]</scope>
    <source>
        <tissue evidence="1">Leaf</tissue>
    </source>
</reference>
<evidence type="ECO:0000313" key="1">
    <source>
        <dbReference type="EMBL" id="KAG0450553.1"/>
    </source>
</evidence>
<gene>
    <name evidence="1" type="ORF">HPP92_026675</name>
</gene>
<dbReference type="AlphaFoldDB" id="A0A835PDG5"/>
<dbReference type="Proteomes" id="UP000639772">
    <property type="component" value="Unassembled WGS sequence"/>
</dbReference>
<protein>
    <submittedName>
        <fullName evidence="1">Uncharacterized protein</fullName>
    </submittedName>
</protein>
<dbReference type="EMBL" id="JADCNM010000113">
    <property type="protein sequence ID" value="KAG0450553.1"/>
    <property type="molecule type" value="Genomic_DNA"/>
</dbReference>
<name>A0A835PDG5_VANPL</name>
<accession>A0A835PDG5</accession>
<sequence>MGLALYHRKVLELMKQIILEVSLYNPIKTKHSWSKYGSIRFHILTPRSVRELSLQGAGESFIPFPIMMDISAIEILGEIMTGLAYDVFGSPSRLDPITRGQELDPMSGSEWETNLKSVCGTCRKEGGPPFVWDD</sequence>
<organism evidence="1 2">
    <name type="scientific">Vanilla planifolia</name>
    <name type="common">Vanilla</name>
    <dbReference type="NCBI Taxonomy" id="51239"/>
    <lineage>
        <taxon>Eukaryota</taxon>
        <taxon>Viridiplantae</taxon>
        <taxon>Streptophyta</taxon>
        <taxon>Embryophyta</taxon>
        <taxon>Tracheophyta</taxon>
        <taxon>Spermatophyta</taxon>
        <taxon>Magnoliopsida</taxon>
        <taxon>Liliopsida</taxon>
        <taxon>Asparagales</taxon>
        <taxon>Orchidaceae</taxon>
        <taxon>Vanilloideae</taxon>
        <taxon>Vanilleae</taxon>
        <taxon>Vanilla</taxon>
    </lineage>
</organism>
<proteinExistence type="predicted"/>
<comment type="caution">
    <text evidence="1">The sequence shown here is derived from an EMBL/GenBank/DDBJ whole genome shotgun (WGS) entry which is preliminary data.</text>
</comment>
<evidence type="ECO:0000313" key="2">
    <source>
        <dbReference type="Proteomes" id="UP000639772"/>
    </source>
</evidence>